<proteinExistence type="predicted"/>
<accession>A0A9D4VA81</accession>
<reference evidence="1" key="1">
    <citation type="submission" date="2021-01" db="EMBL/GenBank/DDBJ databases">
        <title>Adiantum capillus-veneris genome.</title>
        <authorList>
            <person name="Fang Y."/>
            <person name="Liao Q."/>
        </authorList>
    </citation>
    <scope>NUCLEOTIDE SEQUENCE</scope>
    <source>
        <strain evidence="1">H3</strain>
        <tissue evidence="1">Leaf</tissue>
    </source>
</reference>
<comment type="caution">
    <text evidence="1">The sequence shown here is derived from an EMBL/GenBank/DDBJ whole genome shotgun (WGS) entry which is preliminary data.</text>
</comment>
<protein>
    <submittedName>
        <fullName evidence="1">Uncharacterized protein</fullName>
    </submittedName>
</protein>
<evidence type="ECO:0000313" key="2">
    <source>
        <dbReference type="Proteomes" id="UP000886520"/>
    </source>
</evidence>
<organism evidence="1 2">
    <name type="scientific">Adiantum capillus-veneris</name>
    <name type="common">Maidenhair fern</name>
    <dbReference type="NCBI Taxonomy" id="13818"/>
    <lineage>
        <taxon>Eukaryota</taxon>
        <taxon>Viridiplantae</taxon>
        <taxon>Streptophyta</taxon>
        <taxon>Embryophyta</taxon>
        <taxon>Tracheophyta</taxon>
        <taxon>Polypodiopsida</taxon>
        <taxon>Polypodiidae</taxon>
        <taxon>Polypodiales</taxon>
        <taxon>Pteridineae</taxon>
        <taxon>Pteridaceae</taxon>
        <taxon>Vittarioideae</taxon>
        <taxon>Adiantum</taxon>
    </lineage>
</organism>
<evidence type="ECO:0000313" key="1">
    <source>
        <dbReference type="EMBL" id="KAI5082325.1"/>
    </source>
</evidence>
<keyword evidence="2" id="KW-1185">Reference proteome</keyword>
<gene>
    <name evidence="1" type="ORF">GOP47_0002068</name>
</gene>
<name>A0A9D4VA81_ADICA</name>
<sequence length="61" mass="6919">MSPCSCRKSRASWRARCCQVGLEARSMNVHVSNSHVVSWPVKKKVLHSSISCREVYIRPSC</sequence>
<dbReference type="Proteomes" id="UP000886520">
    <property type="component" value="Chromosome 2"/>
</dbReference>
<dbReference type="AlphaFoldDB" id="A0A9D4VA81"/>
<dbReference type="EMBL" id="JABFUD020000003">
    <property type="protein sequence ID" value="KAI5082325.1"/>
    <property type="molecule type" value="Genomic_DNA"/>
</dbReference>